<feature type="domain" description="FBD" evidence="1">
    <location>
        <begin position="122"/>
        <end position="194"/>
    </location>
</feature>
<sequence>MKPPLGIAISNLIRASISSISFIGLEWLRNVEHLHMHVVNRMPPNIRGVFHNLTHLELMFNFHSDDASAVFKWRWLRKMLQNTPNLQTLIIHELYKVLPLCLDEELQRFYVKGWKDPKIVPECLLSHLTTCSLTNYSLIPSELQFAKYIMQNSRLLNTITIQSAEFLDTNRKLQMLIELSSCPRISATSILFLFYLNDA</sequence>
<dbReference type="AlphaFoldDB" id="A0A9D4WQP7"/>
<accession>A0A9D4WQP7</accession>
<gene>
    <name evidence="2" type="ORF">KIW84_052045</name>
</gene>
<dbReference type="PANTHER" id="PTHR31900:SF34">
    <property type="entry name" value="EMB|CAB62440.1-RELATED"/>
    <property type="match status" value="1"/>
</dbReference>
<proteinExistence type="predicted"/>
<evidence type="ECO:0000313" key="3">
    <source>
        <dbReference type="Proteomes" id="UP001058974"/>
    </source>
</evidence>
<evidence type="ECO:0000259" key="1">
    <source>
        <dbReference type="SMART" id="SM00579"/>
    </source>
</evidence>
<dbReference type="InterPro" id="IPR006566">
    <property type="entry name" value="FBD"/>
</dbReference>
<dbReference type="PANTHER" id="PTHR31900">
    <property type="entry name" value="F-BOX/RNI SUPERFAMILY PROTEIN-RELATED"/>
    <property type="match status" value="1"/>
</dbReference>
<dbReference type="SMART" id="SM00579">
    <property type="entry name" value="FBD"/>
    <property type="match status" value="1"/>
</dbReference>
<evidence type="ECO:0000313" key="2">
    <source>
        <dbReference type="EMBL" id="KAI5405115.1"/>
    </source>
</evidence>
<organism evidence="2 3">
    <name type="scientific">Pisum sativum</name>
    <name type="common">Garden pea</name>
    <name type="synonym">Lathyrus oleraceus</name>
    <dbReference type="NCBI Taxonomy" id="3888"/>
    <lineage>
        <taxon>Eukaryota</taxon>
        <taxon>Viridiplantae</taxon>
        <taxon>Streptophyta</taxon>
        <taxon>Embryophyta</taxon>
        <taxon>Tracheophyta</taxon>
        <taxon>Spermatophyta</taxon>
        <taxon>Magnoliopsida</taxon>
        <taxon>eudicotyledons</taxon>
        <taxon>Gunneridae</taxon>
        <taxon>Pentapetalae</taxon>
        <taxon>rosids</taxon>
        <taxon>fabids</taxon>
        <taxon>Fabales</taxon>
        <taxon>Fabaceae</taxon>
        <taxon>Papilionoideae</taxon>
        <taxon>50 kb inversion clade</taxon>
        <taxon>NPAAA clade</taxon>
        <taxon>Hologalegina</taxon>
        <taxon>IRL clade</taxon>
        <taxon>Fabeae</taxon>
        <taxon>Lathyrus</taxon>
    </lineage>
</organism>
<dbReference type="InterPro" id="IPR050232">
    <property type="entry name" value="FBL13/AtMIF1-like"/>
</dbReference>
<name>A0A9D4WQP7_PEA</name>
<protein>
    <recommendedName>
        <fullName evidence="1">FBD domain-containing protein</fullName>
    </recommendedName>
</protein>
<dbReference type="Gramene" id="Psat05G0204500-T1">
    <property type="protein sequence ID" value="KAI5405115.1"/>
    <property type="gene ID" value="KIW84_052045"/>
</dbReference>
<dbReference type="Proteomes" id="UP001058974">
    <property type="component" value="Chromosome 5"/>
</dbReference>
<reference evidence="2 3" key="1">
    <citation type="journal article" date="2022" name="Nat. Genet.">
        <title>Improved pea reference genome and pan-genome highlight genomic features and evolutionary characteristics.</title>
        <authorList>
            <person name="Yang T."/>
            <person name="Liu R."/>
            <person name="Luo Y."/>
            <person name="Hu S."/>
            <person name="Wang D."/>
            <person name="Wang C."/>
            <person name="Pandey M.K."/>
            <person name="Ge S."/>
            <person name="Xu Q."/>
            <person name="Li N."/>
            <person name="Li G."/>
            <person name="Huang Y."/>
            <person name="Saxena R.K."/>
            <person name="Ji Y."/>
            <person name="Li M."/>
            <person name="Yan X."/>
            <person name="He Y."/>
            <person name="Liu Y."/>
            <person name="Wang X."/>
            <person name="Xiang C."/>
            <person name="Varshney R.K."/>
            <person name="Ding H."/>
            <person name="Gao S."/>
            <person name="Zong X."/>
        </authorList>
    </citation>
    <scope>NUCLEOTIDE SEQUENCE [LARGE SCALE GENOMIC DNA]</scope>
    <source>
        <strain evidence="2 3">cv. Zhongwan 6</strain>
    </source>
</reference>
<dbReference type="Pfam" id="PF08387">
    <property type="entry name" value="FBD"/>
    <property type="match status" value="1"/>
</dbReference>
<keyword evidence="3" id="KW-1185">Reference proteome</keyword>
<comment type="caution">
    <text evidence="2">The sequence shown here is derived from an EMBL/GenBank/DDBJ whole genome shotgun (WGS) entry which is preliminary data.</text>
</comment>
<dbReference type="EMBL" id="JAMSHJ010000005">
    <property type="protein sequence ID" value="KAI5405115.1"/>
    <property type="molecule type" value="Genomic_DNA"/>
</dbReference>